<organism evidence="8">
    <name type="scientific">Schistosoma haematobium</name>
    <name type="common">Blood fluke</name>
    <dbReference type="NCBI Taxonomy" id="6185"/>
    <lineage>
        <taxon>Eukaryota</taxon>
        <taxon>Metazoa</taxon>
        <taxon>Spiralia</taxon>
        <taxon>Lophotrochozoa</taxon>
        <taxon>Platyhelminthes</taxon>
        <taxon>Trematoda</taxon>
        <taxon>Digenea</taxon>
        <taxon>Strigeidida</taxon>
        <taxon>Schistosomatoidea</taxon>
        <taxon>Schistosomatidae</taxon>
        <taxon>Schistosoma</taxon>
    </lineage>
</organism>
<keyword evidence="6" id="KW-0472">Membrane</keyword>
<keyword evidence="7" id="KW-0325">Glycoprotein</keyword>
<dbReference type="GO" id="GO:0005509">
    <property type="term" value="F:calcium ion binding"/>
    <property type="evidence" value="ECO:0007669"/>
    <property type="project" value="UniProtKB-UniRule"/>
</dbReference>
<dbReference type="InterPro" id="IPR015919">
    <property type="entry name" value="Cadherin-like_sf"/>
</dbReference>
<dbReference type="GO" id="GO:0007156">
    <property type="term" value="P:homophilic cell adhesion via plasma membrane adhesion molecules"/>
    <property type="evidence" value="ECO:0007669"/>
    <property type="project" value="InterPro"/>
</dbReference>
<dbReference type="PANTHER" id="PTHR24028:SF146">
    <property type="entry name" value="CADHERIN 96CB, ISOFORM D-RELATED"/>
    <property type="match status" value="1"/>
</dbReference>
<name>A0A094ZNQ9_SCHHA</name>
<dbReference type="Pfam" id="PF00028">
    <property type="entry name" value="Cadherin"/>
    <property type="match status" value="1"/>
</dbReference>
<evidence type="ECO:0000256" key="5">
    <source>
        <dbReference type="ARBA" id="ARBA00022989"/>
    </source>
</evidence>
<accession>A0A094ZNQ9</accession>
<dbReference type="SMART" id="SM00112">
    <property type="entry name" value="CA"/>
    <property type="match status" value="6"/>
</dbReference>
<evidence type="ECO:0000313" key="8">
    <source>
        <dbReference type="EMBL" id="KGB36305.1"/>
    </source>
</evidence>
<dbReference type="PROSITE" id="PS00232">
    <property type="entry name" value="CADHERIN_1"/>
    <property type="match status" value="3"/>
</dbReference>
<sequence>MILAPDKVEKQFNQQIGQGYKSKYLCTITITKRRTCQTRKTNFISNQKISHSKLFLCQLFSVFILSIINIDCTIVVRLEMHEEQQQNTTLIGVLIKYIPNYIIAEHKHLLFRPINKDHAYLFHVTPEDGRIYVKKRIDREELCPYNEFNYHQHFVEISSNVQIQQQSTLNIYNASYSHDCRLTFGVSLIKIINNIIDIIEVIRVHITVNDIDDNYCTFTPDSKQTIYLPEDIKPHSHINIPLHQPLDLDAHPNHTVSSDKIFLYTKNETTEINQSAVFQPRELDLPFNLIILPTGSLIKPYLLNLYITKALDYETLAEYHLIIEANSKYGKSSQRCYLELTIMVQDRNDYKPYFTTNYTEINIAENFNTALPIYTFSAIDLDLGDVYSKIIYELDSKAPDLIKTTFFINPNNGSVYLKNKLNHRSRSIYTIPIIARNPYSYEVNVSKESIKSQSNEDNSISFSPKQIETDSFSTAKLIVKVIDVNDNSPVITFQSLDGNTTLSIPEHSKNLPLDFAIISVTDDDDGLNGRISCFLKEKYRDQFKLTSIITNSNIETLSSVASSGLSKNHGGEMQLEKKMWSQSEMIYKLSATVSFDREQIDFIKLIVECHDHGKPSLMSSKIIYVEITDKNDHKPMFNSSELQLAIMEDSDPKRKQMHYEVIKLLATDNDTGINAVIKYYIVDDRTIANHFHINELTGLIQSKGNLDREICDRYEFTVVARDCGLPALSNSINIQIIIRDYNDEQPTFAKQVYEFHMTENNPPNQYIGSITCSDNDLGSNGLIHFEIESMPYNKHTHHGSELSLSISSLSKAANSANGNLVNISTKLHLPFELLSYYDTQKGIYLVKIYTKSKIDREKLKEISEIRKSSTSSSQSSLSSTLSHISYGMKTKTSKVIDKTDIVVYKFWIVGEDQGQPQQRGRSLIHIIVEDENDNEPYFILPKQDHTFIELSYLEIIRYPIIKSHLCDENKSVIGANPFHSVYSNPDVVCTKCNIVASISVLFWYSYSFSINGTVRYEIHQVTREVIKNNNVNDQMKTIKDSFAMNQSVKNYEFLKNSLFSLNPLNGLLRLNTQFSLSDLNKTINIQIRAYDLGIPISKYSYITIHIKPVNITPSETKGSFDYELDDDYDMDHIENWEGNHLTYSKWSNHNRFSLNNYIILSTVVVSMLLSIILMCSVACIIKYRKLKNNSVIHNSKDTNKLNEIKGNYSFNEDGFQNIKMSPIRTKLMHDDNIHNIDSLLPNLISDIPNNSITSCDITPTVNYALQYNTSLSQYVNNYYETANSTLSYSSTTQATVLPQPLIVRLEPISTNFLTNNCVQPISILYSTNSKEQINLNPVNPFTSTCYPSTSNTNRSSNDDKFIDVTNEKFEDLHVVYNQAVRKLSYFNDENVLNKYNDYEWSSLTKSKLPEFQQLCIYSQPVSKFHC</sequence>
<dbReference type="SUPFAM" id="SSF49313">
    <property type="entry name" value="Cadherin-like"/>
    <property type="match status" value="5"/>
</dbReference>
<keyword evidence="2" id="KW-0812">Transmembrane</keyword>
<keyword evidence="3" id="KW-0677">Repeat</keyword>
<dbReference type="FunFam" id="2.60.40.60:FF:000020">
    <property type="entry name" value="Dachsous cadherin-related 1b"/>
    <property type="match status" value="1"/>
</dbReference>
<dbReference type="InterPro" id="IPR050174">
    <property type="entry name" value="Protocadherin/Cadherin-CA"/>
</dbReference>
<evidence type="ECO:0000256" key="1">
    <source>
        <dbReference type="ARBA" id="ARBA00004167"/>
    </source>
</evidence>
<dbReference type="PANTHER" id="PTHR24028">
    <property type="entry name" value="CADHERIN-87A"/>
    <property type="match status" value="1"/>
</dbReference>
<dbReference type="PROSITE" id="PS50268">
    <property type="entry name" value="CADHERIN_2"/>
    <property type="match status" value="5"/>
</dbReference>
<keyword evidence="4" id="KW-0106">Calcium</keyword>
<evidence type="ECO:0000256" key="7">
    <source>
        <dbReference type="ARBA" id="ARBA00023180"/>
    </source>
</evidence>
<protein>
    <submittedName>
        <fullName evidence="8">Protocadherin alpha-2</fullName>
    </submittedName>
</protein>
<evidence type="ECO:0000256" key="6">
    <source>
        <dbReference type="ARBA" id="ARBA00023136"/>
    </source>
</evidence>
<dbReference type="Gene3D" id="2.60.40.60">
    <property type="entry name" value="Cadherins"/>
    <property type="match status" value="6"/>
</dbReference>
<dbReference type="InterPro" id="IPR020894">
    <property type="entry name" value="Cadherin_CS"/>
</dbReference>
<dbReference type="CDD" id="cd11304">
    <property type="entry name" value="Cadherin_repeat"/>
    <property type="match status" value="5"/>
</dbReference>
<dbReference type="GO" id="GO:0005886">
    <property type="term" value="C:plasma membrane"/>
    <property type="evidence" value="ECO:0007669"/>
    <property type="project" value="InterPro"/>
</dbReference>
<dbReference type="EMBL" id="KL250761">
    <property type="protein sequence ID" value="KGB36305.1"/>
    <property type="molecule type" value="Genomic_DNA"/>
</dbReference>
<dbReference type="InterPro" id="IPR002126">
    <property type="entry name" value="Cadherin-like_dom"/>
</dbReference>
<comment type="subcellular location">
    <subcellularLocation>
        <location evidence="1">Membrane</location>
        <topology evidence="1">Single-pass membrane protein</topology>
    </subcellularLocation>
</comment>
<evidence type="ECO:0000256" key="3">
    <source>
        <dbReference type="ARBA" id="ARBA00022737"/>
    </source>
</evidence>
<reference evidence="8" key="1">
    <citation type="journal article" date="2012" name="Nat. Genet.">
        <title>Whole-genome sequence of Schistosoma haematobium.</title>
        <authorList>
            <person name="Young N.D."/>
            <person name="Jex A.R."/>
            <person name="Li B."/>
            <person name="Liu S."/>
            <person name="Yang L."/>
            <person name="Xiong Z."/>
            <person name="Li Y."/>
            <person name="Cantacessi C."/>
            <person name="Hall R.S."/>
            <person name="Xu X."/>
            <person name="Chen F."/>
            <person name="Wu X."/>
            <person name="Zerlotini A."/>
            <person name="Oliveira G."/>
            <person name="Hofmann A."/>
            <person name="Zhang G."/>
            <person name="Fang X."/>
            <person name="Kang Y."/>
            <person name="Campbell B.E."/>
            <person name="Loukas A."/>
            <person name="Ranganathan S."/>
            <person name="Rollinson D."/>
            <person name="Rinaldi G."/>
            <person name="Brindley P.J."/>
            <person name="Yang H."/>
            <person name="Wang J."/>
            <person name="Wang J."/>
            <person name="Gasser R.B."/>
        </authorList>
    </citation>
    <scope>NUCLEOTIDE SEQUENCE [LARGE SCALE GENOMIC DNA]</scope>
</reference>
<proteinExistence type="predicted"/>
<gene>
    <name evidence="8" type="ORF">MS3_04588</name>
</gene>
<dbReference type="PRINTS" id="PR00205">
    <property type="entry name" value="CADHERIN"/>
</dbReference>
<evidence type="ECO:0000256" key="4">
    <source>
        <dbReference type="ARBA" id="ARBA00022837"/>
    </source>
</evidence>
<evidence type="ECO:0000256" key="2">
    <source>
        <dbReference type="ARBA" id="ARBA00022692"/>
    </source>
</evidence>
<keyword evidence="5" id="KW-1133">Transmembrane helix</keyword>